<name>A0AAE3N8F7_9BURK</name>
<evidence type="ECO:0000313" key="1">
    <source>
        <dbReference type="EMBL" id="MDA7417016.1"/>
    </source>
</evidence>
<dbReference type="RefSeq" id="WP_271428234.1">
    <property type="nucleotide sequence ID" value="NZ_JAQIPB010000003.1"/>
</dbReference>
<reference evidence="1" key="1">
    <citation type="submission" date="2023-01" db="EMBL/GenBank/DDBJ databases">
        <title>Xenophilus mangrovi sp. nov., isolated from soil of Mangrove nature reserve.</title>
        <authorList>
            <person name="Xu S."/>
            <person name="Liu Z."/>
            <person name="Xu Y."/>
        </authorList>
    </citation>
    <scope>NUCLEOTIDE SEQUENCE</scope>
    <source>
        <strain evidence="1">YW8</strain>
    </source>
</reference>
<comment type="caution">
    <text evidence="1">The sequence shown here is derived from an EMBL/GenBank/DDBJ whole genome shotgun (WGS) entry which is preliminary data.</text>
</comment>
<evidence type="ECO:0000313" key="2">
    <source>
        <dbReference type="Proteomes" id="UP001212602"/>
    </source>
</evidence>
<dbReference type="Proteomes" id="UP001212602">
    <property type="component" value="Unassembled WGS sequence"/>
</dbReference>
<sequence length="128" mass="13833">MPTLSNPNLRITLISGTSKAKVDATVRVNFDAFEEALIKQLGLKFRLGCRIWGEDSGLTGADDSLFSIASQTVTADGNFAFSRTVDRDSLDEDWVGNDEIYARFSCQSTTPSFPLAASVRSAAVTGDF</sequence>
<dbReference type="EMBL" id="JAQIPB010000003">
    <property type="protein sequence ID" value="MDA7417016.1"/>
    <property type="molecule type" value="Genomic_DNA"/>
</dbReference>
<keyword evidence="2" id="KW-1185">Reference proteome</keyword>
<protein>
    <submittedName>
        <fullName evidence="1">Uncharacterized protein</fullName>
    </submittedName>
</protein>
<accession>A0AAE3N8F7</accession>
<organism evidence="1 2">
    <name type="scientific">Xenophilus arseniciresistens</name>
    <dbReference type="NCBI Taxonomy" id="1283306"/>
    <lineage>
        <taxon>Bacteria</taxon>
        <taxon>Pseudomonadati</taxon>
        <taxon>Pseudomonadota</taxon>
        <taxon>Betaproteobacteria</taxon>
        <taxon>Burkholderiales</taxon>
        <taxon>Comamonadaceae</taxon>
        <taxon>Xenophilus</taxon>
    </lineage>
</organism>
<gene>
    <name evidence="1" type="ORF">PGB34_11620</name>
</gene>
<proteinExistence type="predicted"/>
<dbReference type="AlphaFoldDB" id="A0AAE3N8F7"/>